<accession>A0AAE1PHB0</accession>
<sequence length="110" mass="12631">MTYDDQLKSKNQLIVKITSEDFKASEKKKEIANDLNSVPNQNTKITKISDVVAEFRDQTTLQRAVGMIKKGESKLRVTAATKEKLRPKFKIMHVSVDEDEKVFIDFIVEK</sequence>
<dbReference type="AlphaFoldDB" id="A0AAE1PHB0"/>
<name>A0AAE1PHB0_9EUCA</name>
<evidence type="ECO:0000313" key="1">
    <source>
        <dbReference type="EMBL" id="KAK4307102.1"/>
    </source>
</evidence>
<evidence type="ECO:0000313" key="2">
    <source>
        <dbReference type="Proteomes" id="UP001292094"/>
    </source>
</evidence>
<protein>
    <submittedName>
        <fullName evidence="1">Uncharacterized protein</fullName>
    </submittedName>
</protein>
<comment type="caution">
    <text evidence="1">The sequence shown here is derived from an EMBL/GenBank/DDBJ whole genome shotgun (WGS) entry which is preliminary data.</text>
</comment>
<dbReference type="EMBL" id="JAWZYT010002034">
    <property type="protein sequence ID" value="KAK4307102.1"/>
    <property type="molecule type" value="Genomic_DNA"/>
</dbReference>
<keyword evidence="2" id="KW-1185">Reference proteome</keyword>
<dbReference type="Proteomes" id="UP001292094">
    <property type="component" value="Unassembled WGS sequence"/>
</dbReference>
<organism evidence="1 2">
    <name type="scientific">Petrolisthes manimaculis</name>
    <dbReference type="NCBI Taxonomy" id="1843537"/>
    <lineage>
        <taxon>Eukaryota</taxon>
        <taxon>Metazoa</taxon>
        <taxon>Ecdysozoa</taxon>
        <taxon>Arthropoda</taxon>
        <taxon>Crustacea</taxon>
        <taxon>Multicrustacea</taxon>
        <taxon>Malacostraca</taxon>
        <taxon>Eumalacostraca</taxon>
        <taxon>Eucarida</taxon>
        <taxon>Decapoda</taxon>
        <taxon>Pleocyemata</taxon>
        <taxon>Anomura</taxon>
        <taxon>Galatheoidea</taxon>
        <taxon>Porcellanidae</taxon>
        <taxon>Petrolisthes</taxon>
    </lineage>
</organism>
<gene>
    <name evidence="1" type="ORF">Pmani_021119</name>
</gene>
<reference evidence="1" key="1">
    <citation type="submission" date="2023-11" db="EMBL/GenBank/DDBJ databases">
        <title>Genome assemblies of two species of porcelain crab, Petrolisthes cinctipes and Petrolisthes manimaculis (Anomura: Porcellanidae).</title>
        <authorList>
            <person name="Angst P."/>
        </authorList>
    </citation>
    <scope>NUCLEOTIDE SEQUENCE</scope>
    <source>
        <strain evidence="1">PB745_02</strain>
        <tissue evidence="1">Gill</tissue>
    </source>
</reference>
<proteinExistence type="predicted"/>